<dbReference type="OrthoDB" id="9810112at2"/>
<dbReference type="Proteomes" id="UP000256379">
    <property type="component" value="Unassembled WGS sequence"/>
</dbReference>
<comment type="pathway">
    <text evidence="1 4">Quinol/quinone metabolism; menaquinone biosynthesis.</text>
</comment>
<keyword evidence="2 4" id="KW-0474">Menaquinone biosynthesis</keyword>
<name>A0A3D8IPD0_9HELI</name>
<comment type="catalytic activity">
    <reaction evidence="4">
        <text>chorismate = 3-[(1-carboxyvinyl)-oxy]benzoate + H2O</text>
        <dbReference type="Rhea" id="RHEA:40051"/>
        <dbReference type="ChEBI" id="CHEBI:15377"/>
        <dbReference type="ChEBI" id="CHEBI:29748"/>
        <dbReference type="ChEBI" id="CHEBI:76981"/>
        <dbReference type="EC" id="4.2.1.151"/>
    </reaction>
</comment>
<dbReference type="GO" id="GO:0009234">
    <property type="term" value="P:menaquinone biosynthetic process"/>
    <property type="evidence" value="ECO:0007669"/>
    <property type="project" value="UniProtKB-UniRule"/>
</dbReference>
<keyword evidence="6" id="KW-1185">Reference proteome</keyword>
<dbReference type="UniPathway" id="UPA00079"/>
<comment type="similarity">
    <text evidence="4">Belongs to the MqnA/MqnD family. MqnA subfamily.</text>
</comment>
<dbReference type="PANTHER" id="PTHR37690:SF1">
    <property type="entry name" value="CHORISMATE DEHYDRATASE"/>
    <property type="match status" value="1"/>
</dbReference>
<dbReference type="Pfam" id="PF02621">
    <property type="entry name" value="VitK2_biosynth"/>
    <property type="match status" value="1"/>
</dbReference>
<evidence type="ECO:0000313" key="5">
    <source>
        <dbReference type="EMBL" id="RDU67099.1"/>
    </source>
</evidence>
<comment type="function">
    <text evidence="4">Catalyzes the dehydration of chorismate into 3-[(1-carboxyvinyl)oxy]benzoate, a step in the biosynthesis of menaquinone (MK, vitamin K2).</text>
</comment>
<protein>
    <recommendedName>
        <fullName evidence="4">Chorismate dehydratase</fullName>
        <ecNumber evidence="4">4.2.1.151</ecNumber>
    </recommendedName>
    <alternativeName>
        <fullName evidence="4">Menaquinone biosynthetic enzyme MqnA</fullName>
    </alternativeName>
</protein>
<accession>A0A3D8IPD0</accession>
<keyword evidence="3 4" id="KW-0456">Lyase</keyword>
<evidence type="ECO:0000256" key="4">
    <source>
        <dbReference type="HAMAP-Rule" id="MF_00995"/>
    </source>
</evidence>
<dbReference type="Gene3D" id="3.40.190.10">
    <property type="entry name" value="Periplasmic binding protein-like II"/>
    <property type="match status" value="2"/>
</dbReference>
<dbReference type="InterPro" id="IPR003773">
    <property type="entry name" value="Menaquinone_biosynth"/>
</dbReference>
<evidence type="ECO:0000256" key="2">
    <source>
        <dbReference type="ARBA" id="ARBA00022428"/>
    </source>
</evidence>
<dbReference type="GO" id="GO:0016836">
    <property type="term" value="F:hydro-lyase activity"/>
    <property type="evidence" value="ECO:0007669"/>
    <property type="project" value="UniProtKB-UniRule"/>
</dbReference>
<dbReference type="EC" id="4.2.1.151" evidence="4"/>
<evidence type="ECO:0000256" key="3">
    <source>
        <dbReference type="ARBA" id="ARBA00023239"/>
    </source>
</evidence>
<evidence type="ECO:0000256" key="1">
    <source>
        <dbReference type="ARBA" id="ARBA00004863"/>
    </source>
</evidence>
<dbReference type="EMBL" id="NXLQ01000002">
    <property type="protein sequence ID" value="RDU67099.1"/>
    <property type="molecule type" value="Genomic_DNA"/>
</dbReference>
<evidence type="ECO:0000313" key="6">
    <source>
        <dbReference type="Proteomes" id="UP000256379"/>
    </source>
</evidence>
<gene>
    <name evidence="4" type="primary">mqnA</name>
    <name evidence="5" type="ORF">CQA53_02270</name>
</gene>
<organism evidence="5 6">
    <name type="scientific">Helicobacter didelphidarum</name>
    <dbReference type="NCBI Taxonomy" id="2040648"/>
    <lineage>
        <taxon>Bacteria</taxon>
        <taxon>Pseudomonadati</taxon>
        <taxon>Campylobacterota</taxon>
        <taxon>Epsilonproteobacteria</taxon>
        <taxon>Campylobacterales</taxon>
        <taxon>Helicobacteraceae</taxon>
        <taxon>Helicobacter</taxon>
    </lineage>
</organism>
<reference evidence="5 6" key="1">
    <citation type="submission" date="2018-04" db="EMBL/GenBank/DDBJ databases">
        <title>Novel Campyloabacter and Helicobacter Species and Strains.</title>
        <authorList>
            <person name="Mannion A.J."/>
            <person name="Shen Z."/>
            <person name="Fox J.G."/>
        </authorList>
    </citation>
    <scope>NUCLEOTIDE SEQUENCE [LARGE SCALE GENOMIC DNA]</scope>
    <source>
        <strain evidence="5 6">MIT 17-337</strain>
    </source>
</reference>
<dbReference type="SUPFAM" id="SSF53850">
    <property type="entry name" value="Periplasmic binding protein-like II"/>
    <property type="match status" value="1"/>
</dbReference>
<sequence length="276" mass="32652">MRFGKIEYLNLLVFDIFVKQYPTSSYFKINFNLKKSYPAKLNRDFLFHRIDAGFISSIAGMKSYRRKKTCNAGIIANKEVWSVLVLPLDSKRDYQSATSNALSQVLNLKGEVLIGDRALQYYFQQTKKEIKTANNSQVEYKNKKNIMQYNQDSMQFLSLALNEYALQDFTDMAHVWYSKTKLPFVFGQMCFNQNGIFYNKMIESFCKKLGQGKNFKGIKVPHYILMQRIKSLNITKQFAQEYLKRIYYKIGSKEYIALLRFYRELRLKQIKPPKRF</sequence>
<comment type="caution">
    <text evidence="5">The sequence shown here is derived from an EMBL/GenBank/DDBJ whole genome shotgun (WGS) entry which is preliminary data.</text>
</comment>
<dbReference type="PANTHER" id="PTHR37690">
    <property type="entry name" value="CHORISMATE DEHYDRATASE"/>
    <property type="match status" value="1"/>
</dbReference>
<proteinExistence type="inferred from homology"/>
<dbReference type="InterPro" id="IPR030868">
    <property type="entry name" value="MqnA"/>
</dbReference>
<dbReference type="HAMAP" id="MF_00995">
    <property type="entry name" value="MqnA"/>
    <property type="match status" value="1"/>
</dbReference>
<dbReference type="AlphaFoldDB" id="A0A3D8IPD0"/>
<dbReference type="RefSeq" id="WP_115542396.1">
    <property type="nucleotide sequence ID" value="NZ_NXLQ01000002.1"/>
</dbReference>